<protein>
    <submittedName>
        <fullName evidence="1">Uncharacterized protein</fullName>
    </submittedName>
</protein>
<accession>A0A1R1XYR5</accession>
<dbReference type="Proteomes" id="UP000187283">
    <property type="component" value="Unassembled WGS sequence"/>
</dbReference>
<evidence type="ECO:0000313" key="2">
    <source>
        <dbReference type="Proteomes" id="UP000187283"/>
    </source>
</evidence>
<dbReference type="AlphaFoldDB" id="A0A1R1XYR5"/>
<organism evidence="1 2">
    <name type="scientific">Smittium culicis</name>
    <dbReference type="NCBI Taxonomy" id="133412"/>
    <lineage>
        <taxon>Eukaryota</taxon>
        <taxon>Fungi</taxon>
        <taxon>Fungi incertae sedis</taxon>
        <taxon>Zoopagomycota</taxon>
        <taxon>Kickxellomycotina</taxon>
        <taxon>Harpellomycetes</taxon>
        <taxon>Harpellales</taxon>
        <taxon>Legeriomycetaceae</taxon>
        <taxon>Smittium</taxon>
    </lineage>
</organism>
<comment type="caution">
    <text evidence="1">The sequence shown here is derived from an EMBL/GenBank/DDBJ whole genome shotgun (WGS) entry which is preliminary data.</text>
</comment>
<sequence length="138" mass="14935">MSAVCYASYGQLSDDLSGGDRGEIRKVDEAKVLVNNGKEQYGQDEMTWLDMDKAYEVDGVGSDVRVNGTSDNIEIEEDYGEVGAGGEEGAGGVVAGDRAIDRLDARNIQECGEVPRVRGEQLTFLQRMCGESRGEQYG</sequence>
<evidence type="ECO:0000313" key="1">
    <source>
        <dbReference type="EMBL" id="OMJ19823.1"/>
    </source>
</evidence>
<name>A0A1R1XYR5_9FUNG</name>
<gene>
    <name evidence="1" type="ORF">AYI70_g4487</name>
</gene>
<proteinExistence type="predicted"/>
<dbReference type="EMBL" id="LSSN01001389">
    <property type="protein sequence ID" value="OMJ19823.1"/>
    <property type="molecule type" value="Genomic_DNA"/>
</dbReference>
<keyword evidence="2" id="KW-1185">Reference proteome</keyword>
<reference evidence="1 2" key="1">
    <citation type="submission" date="2017-01" db="EMBL/GenBank/DDBJ databases">
        <authorList>
            <person name="Mah S.A."/>
            <person name="Swanson W.J."/>
            <person name="Moy G.W."/>
            <person name="Vacquier V.D."/>
        </authorList>
    </citation>
    <scope>NUCLEOTIDE SEQUENCE [LARGE SCALE GENOMIC DNA]</scope>
    <source>
        <strain evidence="1 2">GSMNP</strain>
    </source>
</reference>